<sequence>MKKTTAAASLVLLSAFALTGCTAIDNAIHQVTEESFYDYAEAKDGWPGEFPDWLPDDATDIHVRTTNDGKVAMLAADTKGTPIGDCEDTERHQLAVWETDWTPVDIMPDRVIACGDWETTPTGDGIFAWYTEQPKD</sequence>
<comment type="caution">
    <text evidence="2">The sequence shown here is derived from an EMBL/GenBank/DDBJ whole genome shotgun (WGS) entry which is preliminary data.</text>
</comment>
<gene>
    <name evidence="2" type="ORF">EYE40_12895</name>
</gene>
<dbReference type="AlphaFoldDB" id="A0A4Q9GT42"/>
<dbReference type="RefSeq" id="WP_130982323.1">
    <property type="nucleotide sequence ID" value="NZ_SISG01000001.1"/>
</dbReference>
<evidence type="ECO:0000256" key="1">
    <source>
        <dbReference type="SAM" id="SignalP"/>
    </source>
</evidence>
<feature type="signal peptide" evidence="1">
    <location>
        <begin position="1"/>
        <end position="23"/>
    </location>
</feature>
<accession>A0A4Q9GT42</accession>
<evidence type="ECO:0000313" key="2">
    <source>
        <dbReference type="EMBL" id="TBN58216.1"/>
    </source>
</evidence>
<dbReference type="EMBL" id="SISG01000001">
    <property type="protein sequence ID" value="TBN58216.1"/>
    <property type="molecule type" value="Genomic_DNA"/>
</dbReference>
<keyword evidence="3" id="KW-1185">Reference proteome</keyword>
<keyword evidence="1" id="KW-0732">Signal</keyword>
<evidence type="ECO:0008006" key="4">
    <source>
        <dbReference type="Google" id="ProtNLM"/>
    </source>
</evidence>
<feature type="chain" id="PRO_5020949734" description="Lipoprotein" evidence="1">
    <location>
        <begin position="24"/>
        <end position="136"/>
    </location>
</feature>
<evidence type="ECO:0000313" key="3">
    <source>
        <dbReference type="Proteomes" id="UP000294194"/>
    </source>
</evidence>
<dbReference type="PROSITE" id="PS51257">
    <property type="entry name" value="PROKAR_LIPOPROTEIN"/>
    <property type="match status" value="1"/>
</dbReference>
<dbReference type="Proteomes" id="UP000294194">
    <property type="component" value="Unassembled WGS sequence"/>
</dbReference>
<organism evidence="2 3">
    <name type="scientific">Glaciihabitans arcticus</name>
    <dbReference type="NCBI Taxonomy" id="2668039"/>
    <lineage>
        <taxon>Bacteria</taxon>
        <taxon>Bacillati</taxon>
        <taxon>Actinomycetota</taxon>
        <taxon>Actinomycetes</taxon>
        <taxon>Micrococcales</taxon>
        <taxon>Microbacteriaceae</taxon>
        <taxon>Glaciihabitans</taxon>
    </lineage>
</organism>
<name>A0A4Q9GT42_9MICO</name>
<proteinExistence type="predicted"/>
<reference evidence="3" key="1">
    <citation type="submission" date="2019-02" db="EMBL/GenBank/DDBJ databases">
        <title>Glaciihabitans arcticus sp. nov., a psychrotolerant bacterium isolated from polar soil.</title>
        <authorList>
            <person name="Dahal R.H."/>
        </authorList>
    </citation>
    <scope>NUCLEOTIDE SEQUENCE [LARGE SCALE GENOMIC DNA]</scope>
    <source>
        <strain evidence="3">RP-3-7</strain>
    </source>
</reference>
<protein>
    <recommendedName>
        <fullName evidence="4">Lipoprotein</fullName>
    </recommendedName>
</protein>